<evidence type="ECO:0000313" key="2">
    <source>
        <dbReference type="EMBL" id="TPX74416.1"/>
    </source>
</evidence>
<dbReference type="AlphaFoldDB" id="A0A507FGK5"/>
<feature type="domain" description="Nucleotidyl transferase" evidence="1">
    <location>
        <begin position="35"/>
        <end position="293"/>
    </location>
</feature>
<reference evidence="2 3" key="1">
    <citation type="journal article" date="2019" name="Sci. Rep.">
        <title>Comparative genomics of chytrid fungi reveal insights into the obligate biotrophic and pathogenic lifestyle of Synchytrium endobioticum.</title>
        <authorList>
            <person name="van de Vossenberg B.T.L.H."/>
            <person name="Warris S."/>
            <person name="Nguyen H.D.T."/>
            <person name="van Gent-Pelzer M.P.E."/>
            <person name="Joly D.L."/>
            <person name="van de Geest H.C."/>
            <person name="Bonants P.J.M."/>
            <person name="Smith D.S."/>
            <person name="Levesque C.A."/>
            <person name="van der Lee T.A.J."/>
        </authorList>
    </citation>
    <scope>NUCLEOTIDE SEQUENCE [LARGE SCALE GENOMIC DNA]</scope>
    <source>
        <strain evidence="2 3">CBS 675.73</strain>
    </source>
</reference>
<dbReference type="STRING" id="246404.A0A507FGK5"/>
<evidence type="ECO:0000313" key="3">
    <source>
        <dbReference type="Proteomes" id="UP000320333"/>
    </source>
</evidence>
<dbReference type="Gene3D" id="3.90.550.10">
    <property type="entry name" value="Spore Coat Polysaccharide Biosynthesis Protein SpsA, Chain A"/>
    <property type="match status" value="1"/>
</dbReference>
<dbReference type="Proteomes" id="UP000320333">
    <property type="component" value="Unassembled WGS sequence"/>
</dbReference>
<dbReference type="InterPro" id="IPR005835">
    <property type="entry name" value="NTP_transferase_dom"/>
</dbReference>
<evidence type="ECO:0000259" key="1">
    <source>
        <dbReference type="Pfam" id="PF00483"/>
    </source>
</evidence>
<keyword evidence="3" id="KW-1185">Reference proteome</keyword>
<gene>
    <name evidence="2" type="ORF">CcCBS67573_g04323</name>
</gene>
<protein>
    <recommendedName>
        <fullName evidence="1">Nucleotidyl transferase domain-containing protein</fullName>
    </recommendedName>
</protein>
<dbReference type="OrthoDB" id="6339427at2759"/>
<dbReference type="PANTHER" id="PTHR42883:SF2">
    <property type="entry name" value="THYMIDYLYLTRANSFERASE"/>
    <property type="match status" value="1"/>
</dbReference>
<dbReference type="SUPFAM" id="SSF53448">
    <property type="entry name" value="Nucleotide-diphospho-sugar transferases"/>
    <property type="match status" value="1"/>
</dbReference>
<dbReference type="Pfam" id="PF00483">
    <property type="entry name" value="NTP_transferase"/>
    <property type="match status" value="1"/>
</dbReference>
<comment type="caution">
    <text evidence="2">The sequence shown here is derived from an EMBL/GenBank/DDBJ whole genome shotgun (WGS) entry which is preliminary data.</text>
</comment>
<dbReference type="InterPro" id="IPR029044">
    <property type="entry name" value="Nucleotide-diphossugar_trans"/>
</dbReference>
<dbReference type="EMBL" id="QEAP01000127">
    <property type="protein sequence ID" value="TPX74416.1"/>
    <property type="molecule type" value="Genomic_DNA"/>
</dbReference>
<sequence>MDKIAVLFLAAGYGSRLQRDINNDASGRFSHLKGVAKALLPLDGVPLISHWQRLLTSSSAADVDSFVICNEANYPQFKEWASSNSFPVENIFNDGSTANETRLGAVTDLALAIQKFDLARLDVSSGRAVYKAVLVIAGDTLFLKDFSLDAFLKLALSAKPIGKEPCFVTSYPVENEMDTLKTGIIETTDQDLFKFDTITVPRVTGLVEKPHPTETTSRLACPCFYFLSHPSLGLVKAFVDASLERGEGLESRDASGRFISALVKQHPVYAVPVSGRLDIGGLSSFISAEEYLQQAKKA</sequence>
<name>A0A507FGK5_9FUNG</name>
<proteinExistence type="predicted"/>
<dbReference type="PANTHER" id="PTHR42883">
    <property type="entry name" value="GLUCOSE-1-PHOSPHATE THYMIDYLTRANSFERASE"/>
    <property type="match status" value="1"/>
</dbReference>
<accession>A0A507FGK5</accession>
<organism evidence="2 3">
    <name type="scientific">Chytriomyces confervae</name>
    <dbReference type="NCBI Taxonomy" id="246404"/>
    <lineage>
        <taxon>Eukaryota</taxon>
        <taxon>Fungi</taxon>
        <taxon>Fungi incertae sedis</taxon>
        <taxon>Chytridiomycota</taxon>
        <taxon>Chytridiomycota incertae sedis</taxon>
        <taxon>Chytridiomycetes</taxon>
        <taxon>Chytridiales</taxon>
        <taxon>Chytriomycetaceae</taxon>
        <taxon>Chytriomyces</taxon>
    </lineage>
</organism>